<comment type="caution">
    <text evidence="3">The sequence shown here is derived from an EMBL/GenBank/DDBJ whole genome shotgun (WGS) entry which is preliminary data.</text>
</comment>
<dbReference type="Gene3D" id="2.60.40.1190">
    <property type="match status" value="1"/>
</dbReference>
<sequence>MTARLLYFLIYFIAFHTVFAQEKKTLNINKTTEAPKIDGVLDDEVWQNAEEATDFIQFRPEMGVIETEDQRTIVKMAYDDNAIYVAAYLYDSPELIMKQVNQRDNFGQQDFFTVVLNPNNDAQNDTEFFAFPSGNQADAIVSPGNGNDFGWNGVWDSTVKIVEDGWIVEMKIPYSNLRFSNQAIQTWGIQFHRRFRRDNTQYSWNPIDRTKGNTGLYHGVLQGIENIKPPTRLSLYPFASGLFTTIDGKSENKQSLGLDLKYGVTENFTIDATLIPDFSQAGFDDVRLNLGPFEQMFSEQRQFFTEGVDLFNKGNLFYSRRVGGSPAERPQLNENEEFVNYPNTIKVLNAVKLSGRTKKGLGVGIFNSITEKTEVTIKNTDTDELRKAIAEPFTNYNIIVLDQQFNKNSSVSLINTNVTRNGHYRDANVTGLLADITNKKNTFNLEAEVKMSSLNLADGNQNGYSTEFEISKVGGNFRYGIGHDLADNKYDINDLGVQFRNNYSNYSADFSYRTFEPTENFNSLSIGIRTQYRQLFKPSTYTGFNIGINFDAQSKKLHNFGINFNTEPGKQYDYFGPRTEGRYFIYENAASLNGFFSSNSNKVVSFFSRVSFYTQFESDRDLFSYSFDFGPRIRFNDHFSLRYSIDFNRTGGSRGYVTDFNADIIYGERDQVTLVNSIRGSYNFNSYHGLSLSFRNYWATVDYDEDLFHLLENGKLSREKGYTVNDIADPNINFNTWNLDFSYTWQFAPGSQLSALYRNQLFNYSNAASDDYFDSLETLFEQPIQHTLSLRLVYFIDYNNVKHLFMNNEG</sequence>
<dbReference type="InterPro" id="IPR010502">
    <property type="entry name" value="Carb-bd_dom_fam9"/>
</dbReference>
<name>A0ABV9N3D3_9FLAO</name>
<dbReference type="CDD" id="cd09618">
    <property type="entry name" value="CBM9_like_2"/>
    <property type="match status" value="1"/>
</dbReference>
<keyword evidence="4" id="KW-1185">Reference proteome</keyword>
<accession>A0ABV9N3D3</accession>
<dbReference type="RefSeq" id="WP_387962071.1">
    <property type="nucleotide sequence ID" value="NZ_JBHSGP010000012.1"/>
</dbReference>
<evidence type="ECO:0000259" key="1">
    <source>
        <dbReference type="Pfam" id="PF06452"/>
    </source>
</evidence>
<dbReference type="SUPFAM" id="SSF49344">
    <property type="entry name" value="CBD9-like"/>
    <property type="match status" value="1"/>
</dbReference>
<dbReference type="EMBL" id="JBHSGP010000012">
    <property type="protein sequence ID" value="MFC4721961.1"/>
    <property type="molecule type" value="Genomic_DNA"/>
</dbReference>
<protein>
    <submittedName>
        <fullName evidence="3">DUF5916 domain-containing protein</fullName>
    </submittedName>
</protein>
<feature type="domain" description="Carbohydrate-binding" evidence="1">
    <location>
        <begin position="37"/>
        <end position="190"/>
    </location>
</feature>
<evidence type="ECO:0000313" key="4">
    <source>
        <dbReference type="Proteomes" id="UP001595953"/>
    </source>
</evidence>
<evidence type="ECO:0000259" key="2">
    <source>
        <dbReference type="Pfam" id="PF19313"/>
    </source>
</evidence>
<organism evidence="3 4">
    <name type="scientific">Geojedonia litorea</name>
    <dbReference type="NCBI Taxonomy" id="1268269"/>
    <lineage>
        <taxon>Bacteria</taxon>
        <taxon>Pseudomonadati</taxon>
        <taxon>Bacteroidota</taxon>
        <taxon>Flavobacteriia</taxon>
        <taxon>Flavobacteriales</taxon>
        <taxon>Flavobacteriaceae</taxon>
        <taxon>Geojedonia</taxon>
    </lineage>
</organism>
<proteinExistence type="predicted"/>
<dbReference type="Pfam" id="PF06452">
    <property type="entry name" value="CBM9_1"/>
    <property type="match status" value="1"/>
</dbReference>
<dbReference type="Pfam" id="PF19313">
    <property type="entry name" value="DUF5916"/>
    <property type="match status" value="1"/>
</dbReference>
<dbReference type="InterPro" id="IPR045670">
    <property type="entry name" value="DUF5916"/>
</dbReference>
<reference evidence="4" key="1">
    <citation type="journal article" date="2019" name="Int. J. Syst. Evol. Microbiol.">
        <title>The Global Catalogue of Microorganisms (GCM) 10K type strain sequencing project: providing services to taxonomists for standard genome sequencing and annotation.</title>
        <authorList>
            <consortium name="The Broad Institute Genomics Platform"/>
            <consortium name="The Broad Institute Genome Sequencing Center for Infectious Disease"/>
            <person name="Wu L."/>
            <person name="Ma J."/>
        </authorList>
    </citation>
    <scope>NUCLEOTIDE SEQUENCE [LARGE SCALE GENOMIC DNA]</scope>
    <source>
        <strain evidence="4">CCUG 63682</strain>
    </source>
</reference>
<feature type="domain" description="DUF5916" evidence="2">
    <location>
        <begin position="229"/>
        <end position="805"/>
    </location>
</feature>
<evidence type="ECO:0000313" key="3">
    <source>
        <dbReference type="EMBL" id="MFC4721961.1"/>
    </source>
</evidence>
<gene>
    <name evidence="3" type="ORF">ACFO5O_06495</name>
</gene>
<dbReference type="Proteomes" id="UP001595953">
    <property type="component" value="Unassembled WGS sequence"/>
</dbReference>